<protein>
    <submittedName>
        <fullName evidence="2">SAM-dependent methyltransferase</fullName>
    </submittedName>
</protein>
<sequence length="274" mass="28859">MREAEAGIGAPAPAGDSAFDGPVPILYDRCLVPLLFAPYAADLARRAAAFDPREILEVAAGTGIVTAALAEGLPGADIVATDLSAAMLECAAARAGRSNVRFKTADAQALPFADGRFDLVVCQFGLMFFPDRRRALREALRVLRPGGRCLLNTWNRIEDNPVTDRVAAAVANLFAGDPPDFFDRLPFGYHDIAVIEADVRASGFGTVSIETITCETLVIAEEAALGLCQGTPLRAELARRGADAVAAATHAAREALAPFDGRSVPMSAHVVTAR</sequence>
<reference evidence="2 3" key="1">
    <citation type="submission" date="2018-03" db="EMBL/GenBank/DDBJ databases">
        <title>The draft genome of Sphingosinicella sp. GL-C-18.</title>
        <authorList>
            <person name="Liu L."/>
            <person name="Li L."/>
            <person name="Liang L."/>
            <person name="Zhang X."/>
            <person name="Wang T."/>
        </authorList>
    </citation>
    <scope>NUCLEOTIDE SEQUENCE [LARGE SCALE GENOMIC DNA]</scope>
    <source>
        <strain evidence="2 3">GL-C-18</strain>
    </source>
</reference>
<dbReference type="Gene3D" id="3.40.50.150">
    <property type="entry name" value="Vaccinia Virus protein VP39"/>
    <property type="match status" value="1"/>
</dbReference>
<feature type="domain" description="Methyltransferase type 11" evidence="1">
    <location>
        <begin position="56"/>
        <end position="150"/>
    </location>
</feature>
<dbReference type="CDD" id="cd02440">
    <property type="entry name" value="AdoMet_MTases"/>
    <property type="match status" value="1"/>
</dbReference>
<name>A0A2P7QGG1_9SPHN</name>
<dbReference type="Proteomes" id="UP000241167">
    <property type="component" value="Unassembled WGS sequence"/>
</dbReference>
<organism evidence="2 3">
    <name type="scientific">Allosphingosinicella deserti</name>
    <dbReference type="NCBI Taxonomy" id="2116704"/>
    <lineage>
        <taxon>Bacteria</taxon>
        <taxon>Pseudomonadati</taxon>
        <taxon>Pseudomonadota</taxon>
        <taxon>Alphaproteobacteria</taxon>
        <taxon>Sphingomonadales</taxon>
        <taxon>Sphingomonadaceae</taxon>
        <taxon>Allosphingosinicella</taxon>
    </lineage>
</organism>
<dbReference type="AlphaFoldDB" id="A0A2P7QGG1"/>
<evidence type="ECO:0000313" key="3">
    <source>
        <dbReference type="Proteomes" id="UP000241167"/>
    </source>
</evidence>
<keyword evidence="2" id="KW-0808">Transferase</keyword>
<dbReference type="RefSeq" id="WP_106515513.1">
    <property type="nucleotide sequence ID" value="NZ_PXYI01000010.1"/>
</dbReference>
<keyword evidence="2" id="KW-0489">Methyltransferase</keyword>
<dbReference type="SUPFAM" id="SSF53335">
    <property type="entry name" value="S-adenosyl-L-methionine-dependent methyltransferases"/>
    <property type="match status" value="1"/>
</dbReference>
<gene>
    <name evidence="2" type="ORF">C7I55_23700</name>
</gene>
<dbReference type="GO" id="GO:0008757">
    <property type="term" value="F:S-adenosylmethionine-dependent methyltransferase activity"/>
    <property type="evidence" value="ECO:0007669"/>
    <property type="project" value="InterPro"/>
</dbReference>
<dbReference type="InterPro" id="IPR029063">
    <property type="entry name" value="SAM-dependent_MTases_sf"/>
</dbReference>
<proteinExistence type="predicted"/>
<dbReference type="PANTHER" id="PTHR43591:SF24">
    <property type="entry name" value="2-METHOXY-6-POLYPRENYL-1,4-BENZOQUINOL METHYLASE, MITOCHONDRIAL"/>
    <property type="match status" value="1"/>
</dbReference>
<dbReference type="Pfam" id="PF08241">
    <property type="entry name" value="Methyltransf_11"/>
    <property type="match status" value="1"/>
</dbReference>
<evidence type="ECO:0000259" key="1">
    <source>
        <dbReference type="Pfam" id="PF08241"/>
    </source>
</evidence>
<dbReference type="InterPro" id="IPR013216">
    <property type="entry name" value="Methyltransf_11"/>
</dbReference>
<evidence type="ECO:0000313" key="2">
    <source>
        <dbReference type="EMBL" id="PSJ37071.1"/>
    </source>
</evidence>
<dbReference type="EMBL" id="PXYI01000010">
    <property type="protein sequence ID" value="PSJ37071.1"/>
    <property type="molecule type" value="Genomic_DNA"/>
</dbReference>
<dbReference type="PANTHER" id="PTHR43591">
    <property type="entry name" value="METHYLTRANSFERASE"/>
    <property type="match status" value="1"/>
</dbReference>
<accession>A0A2P7QGG1</accession>
<comment type="caution">
    <text evidence="2">The sequence shown here is derived from an EMBL/GenBank/DDBJ whole genome shotgun (WGS) entry which is preliminary data.</text>
</comment>
<keyword evidence="3" id="KW-1185">Reference proteome</keyword>
<dbReference type="GO" id="GO:0032259">
    <property type="term" value="P:methylation"/>
    <property type="evidence" value="ECO:0007669"/>
    <property type="project" value="UniProtKB-KW"/>
</dbReference>
<dbReference type="OrthoDB" id="9777830at2"/>